<dbReference type="InterPro" id="IPR002694">
    <property type="entry name" value="Znf_CHC2"/>
</dbReference>
<dbReference type="Gene3D" id="3.40.1360.10">
    <property type="match status" value="1"/>
</dbReference>
<dbReference type="Pfam" id="PF13155">
    <property type="entry name" value="Toprim_2"/>
    <property type="match status" value="1"/>
</dbReference>
<keyword evidence="11 12" id="KW-0804">Transcription</keyword>
<dbReference type="Gene3D" id="1.10.860.10">
    <property type="entry name" value="DNAb Helicase, Chain A"/>
    <property type="match status" value="1"/>
</dbReference>
<evidence type="ECO:0000256" key="3">
    <source>
        <dbReference type="ARBA" id="ARBA00022679"/>
    </source>
</evidence>
<feature type="region of interest" description="Disordered" evidence="15">
    <location>
        <begin position="435"/>
        <end position="454"/>
    </location>
</feature>
<dbReference type="GO" id="GO:0005737">
    <property type="term" value="C:cytoplasm"/>
    <property type="evidence" value="ECO:0007669"/>
    <property type="project" value="TreeGrafter"/>
</dbReference>
<dbReference type="PROSITE" id="PS50880">
    <property type="entry name" value="TOPRIM"/>
    <property type="match status" value="1"/>
</dbReference>
<dbReference type="InterPro" id="IPR030846">
    <property type="entry name" value="DnaG_bac"/>
</dbReference>
<dbReference type="InterPro" id="IPR034151">
    <property type="entry name" value="TOPRIM_DnaG_bac"/>
</dbReference>
<keyword evidence="5 12" id="KW-0235">DNA replication</keyword>
<evidence type="ECO:0000256" key="8">
    <source>
        <dbReference type="ARBA" id="ARBA00022833"/>
    </source>
</evidence>
<evidence type="ECO:0000256" key="10">
    <source>
        <dbReference type="ARBA" id="ARBA00023125"/>
    </source>
</evidence>
<dbReference type="Pfam" id="PF10410">
    <property type="entry name" value="DnaB_bind"/>
    <property type="match status" value="1"/>
</dbReference>
<keyword evidence="4 12" id="KW-0548">Nucleotidyltransferase</keyword>
<dbReference type="GO" id="GO:1990077">
    <property type="term" value="C:primosome complex"/>
    <property type="evidence" value="ECO:0007669"/>
    <property type="project" value="UniProtKB-KW"/>
</dbReference>
<dbReference type="GO" id="GO:0003677">
    <property type="term" value="F:DNA binding"/>
    <property type="evidence" value="ECO:0007669"/>
    <property type="project" value="UniProtKB-KW"/>
</dbReference>
<keyword evidence="10 12" id="KW-0238">DNA-binding</keyword>
<dbReference type="InterPro" id="IPR036977">
    <property type="entry name" value="DNA_primase_Znf_CHC2"/>
</dbReference>
<dbReference type="EMBL" id="BEXT01000001">
    <property type="protein sequence ID" value="GBC60076.1"/>
    <property type="molecule type" value="Genomic_DNA"/>
</dbReference>
<evidence type="ECO:0000256" key="13">
    <source>
        <dbReference type="PIRNR" id="PIRNR002811"/>
    </source>
</evidence>
<proteinExistence type="inferred from homology"/>
<keyword evidence="8 12" id="KW-0862">Zinc</keyword>
<keyword evidence="7 12" id="KW-0863">Zinc-finger</keyword>
<evidence type="ECO:0000256" key="4">
    <source>
        <dbReference type="ARBA" id="ARBA00022695"/>
    </source>
</evidence>
<dbReference type="InterPro" id="IPR013264">
    <property type="entry name" value="DNAG_N"/>
</dbReference>
<evidence type="ECO:0000256" key="14">
    <source>
        <dbReference type="PIRSR" id="PIRSR002811-1"/>
    </source>
</evidence>
<dbReference type="PIRSF" id="PIRSF002811">
    <property type="entry name" value="DnaG"/>
    <property type="match status" value="1"/>
</dbReference>
<dbReference type="FunFam" id="3.40.1360.10:FF:000002">
    <property type="entry name" value="DNA primase"/>
    <property type="match status" value="1"/>
</dbReference>
<name>A0A401FSZ5_9BACT</name>
<dbReference type="SMART" id="SM00493">
    <property type="entry name" value="TOPRIM"/>
    <property type="match status" value="1"/>
</dbReference>
<dbReference type="RefSeq" id="WP_124327528.1">
    <property type="nucleotide sequence ID" value="NZ_BEXT01000001.1"/>
</dbReference>
<keyword evidence="1 12" id="KW-0240">DNA-directed RNA polymerase</keyword>
<dbReference type="GO" id="GO:0003899">
    <property type="term" value="F:DNA-directed RNA polymerase activity"/>
    <property type="evidence" value="ECO:0007669"/>
    <property type="project" value="UniProtKB-UniRule"/>
</dbReference>
<comment type="function">
    <text evidence="12 13">RNA polymerase that catalyzes the synthesis of short RNA molecules used as primers for DNA polymerase during DNA replication.</text>
</comment>
<dbReference type="FunFam" id="3.90.580.10:FF:000001">
    <property type="entry name" value="DNA primase"/>
    <property type="match status" value="1"/>
</dbReference>
<dbReference type="Gene3D" id="3.90.980.10">
    <property type="entry name" value="DNA primase, catalytic core, N-terminal domain"/>
    <property type="match status" value="1"/>
</dbReference>
<evidence type="ECO:0000256" key="12">
    <source>
        <dbReference type="HAMAP-Rule" id="MF_00974"/>
    </source>
</evidence>
<keyword evidence="18" id="KW-1185">Reference proteome</keyword>
<comment type="similarity">
    <text evidence="12 13">Belongs to the DnaG primase family.</text>
</comment>
<reference evidence="18" key="2">
    <citation type="submission" date="2019-01" db="EMBL/GenBank/DDBJ databases">
        <title>Genome sequence of Desulfonema ishimotonii strain Tokyo 01.</title>
        <authorList>
            <person name="Fukui M."/>
        </authorList>
    </citation>
    <scope>NUCLEOTIDE SEQUENCE [LARGE SCALE GENOMIC DNA]</scope>
    <source>
        <strain evidence="18">Tokyo 01</strain>
    </source>
</reference>
<keyword evidence="9" id="KW-0460">Magnesium</keyword>
<dbReference type="SMART" id="SM00400">
    <property type="entry name" value="ZnF_CHCC"/>
    <property type="match status" value="1"/>
</dbReference>
<dbReference type="OrthoDB" id="9803773at2"/>
<reference evidence="18" key="1">
    <citation type="submission" date="2017-11" db="EMBL/GenBank/DDBJ databases">
        <authorList>
            <person name="Watanabe M."/>
            <person name="Kojima H."/>
        </authorList>
    </citation>
    <scope>NUCLEOTIDE SEQUENCE [LARGE SCALE GENOMIC DNA]</scope>
    <source>
        <strain evidence="18">Tokyo 01</strain>
    </source>
</reference>
<dbReference type="PANTHER" id="PTHR30313:SF2">
    <property type="entry name" value="DNA PRIMASE"/>
    <property type="match status" value="1"/>
</dbReference>
<dbReference type="HAMAP" id="MF_00974">
    <property type="entry name" value="DNA_primase_DnaG"/>
    <property type="match status" value="1"/>
</dbReference>
<keyword evidence="3 12" id="KW-0808">Transferase</keyword>
<evidence type="ECO:0000256" key="5">
    <source>
        <dbReference type="ARBA" id="ARBA00022705"/>
    </source>
</evidence>
<dbReference type="InterPro" id="IPR050219">
    <property type="entry name" value="DnaG_primase"/>
</dbReference>
<dbReference type="InterPro" id="IPR016136">
    <property type="entry name" value="DNA_helicase_N/primase_C"/>
</dbReference>
<sequence length="606" mass="68767">MSNYIPEEKILEIQHAADIVDVISDVVMLKKSGRDYVGLCPFHSEKTPSFTVSRGKQMFYCFGCGVGGNLFSFLMKHEGLSFPETVRLLAGRYGIEMPTPQMSPEQRQRMAERERILYVNRQAADFFGRTLAEEGGGQNAQAYLDRRGIDRSVTDTFGLGYARPGWDYLLRFLTARGIDAGTIAKAGLVIPRKGGNGFYDRFRERIIFPIFDIRMQVSGFGGRVLDDALPKYLNSPETPVFNKSRSLYGLHAAKRQCRDLGQVFVTEGYFDVITLWQQGIRNVVATLGTALTPEHVRLLRGYARQVILVYDSDQAGIRAALRGAGVFRAEKMDARILILPEGHDPDSFVRAFGPDAFIKKARNAVSIMAFLTEEAVRKYGLSVEGKMRILSDMMQPLAEVTDRTERTLYVRELASRIGVDGNIILEKLRQGVERKRGAERRFPPPRSADASPVRARQTDVRMPALYSRTARIEEKMVSMMLQFPEILPEIENRNLLSMFENGDLRAVGEIILRYRAQLKPGGAEIIDRIEDEQKRQLAVSLAFKTDQWTPEGCLMLIEQFESGRKRREDNIIQREIEAAIRANDRSLLNKLLKERLHQARERQSIT</sequence>
<dbReference type="Pfam" id="PF08275">
    <property type="entry name" value="DNAG_N"/>
    <property type="match status" value="1"/>
</dbReference>
<comment type="cofactor">
    <cofactor evidence="12 13 14">
        <name>Zn(2+)</name>
        <dbReference type="ChEBI" id="CHEBI:29105"/>
    </cofactor>
    <text evidence="12 13 14">Binds 1 zinc ion per monomer.</text>
</comment>
<evidence type="ECO:0000256" key="6">
    <source>
        <dbReference type="ARBA" id="ARBA00022723"/>
    </source>
</evidence>
<evidence type="ECO:0000259" key="16">
    <source>
        <dbReference type="PROSITE" id="PS50880"/>
    </source>
</evidence>
<dbReference type="InterPro" id="IPR006295">
    <property type="entry name" value="DNA_primase_DnaG"/>
</dbReference>
<dbReference type="Proteomes" id="UP000288096">
    <property type="component" value="Unassembled WGS sequence"/>
</dbReference>
<dbReference type="InterPro" id="IPR037068">
    <property type="entry name" value="DNA_primase_core_N_sf"/>
</dbReference>
<evidence type="ECO:0000313" key="18">
    <source>
        <dbReference type="Proteomes" id="UP000288096"/>
    </source>
</evidence>
<evidence type="ECO:0000256" key="9">
    <source>
        <dbReference type="ARBA" id="ARBA00022842"/>
    </source>
</evidence>
<comment type="subunit">
    <text evidence="12">Monomer. Interacts with DnaB.</text>
</comment>
<evidence type="ECO:0000256" key="11">
    <source>
        <dbReference type="ARBA" id="ARBA00023163"/>
    </source>
</evidence>
<dbReference type="CDD" id="cd03364">
    <property type="entry name" value="TOPRIM_DnaG_primases"/>
    <property type="match status" value="1"/>
</dbReference>
<dbReference type="Pfam" id="PF01807">
    <property type="entry name" value="Zn_ribbon_DnaG"/>
    <property type="match status" value="1"/>
</dbReference>
<dbReference type="AlphaFoldDB" id="A0A401FSZ5"/>
<dbReference type="PANTHER" id="PTHR30313">
    <property type="entry name" value="DNA PRIMASE"/>
    <property type="match status" value="1"/>
</dbReference>
<gene>
    <name evidence="12" type="primary">dnaG</name>
    <name evidence="17" type="ORF">DENIS_1019</name>
</gene>
<dbReference type="GO" id="GO:0000428">
    <property type="term" value="C:DNA-directed RNA polymerase complex"/>
    <property type="evidence" value="ECO:0007669"/>
    <property type="project" value="UniProtKB-KW"/>
</dbReference>
<dbReference type="InterPro" id="IPR019475">
    <property type="entry name" value="DNA_primase_DnaB-bd"/>
</dbReference>
<dbReference type="EC" id="2.7.7.101" evidence="12"/>
<protein>
    <recommendedName>
        <fullName evidence="12 13">DNA primase</fullName>
        <ecNumber evidence="12">2.7.7.101</ecNumber>
    </recommendedName>
</protein>
<accession>A0A401FSZ5</accession>
<dbReference type="InterPro" id="IPR006171">
    <property type="entry name" value="TOPRIM_dom"/>
</dbReference>
<organism evidence="17 18">
    <name type="scientific">Desulfonema ishimotonii</name>
    <dbReference type="NCBI Taxonomy" id="45657"/>
    <lineage>
        <taxon>Bacteria</taxon>
        <taxon>Pseudomonadati</taxon>
        <taxon>Thermodesulfobacteriota</taxon>
        <taxon>Desulfobacteria</taxon>
        <taxon>Desulfobacterales</taxon>
        <taxon>Desulfococcaceae</taxon>
        <taxon>Desulfonema</taxon>
    </lineage>
</organism>
<evidence type="ECO:0000256" key="2">
    <source>
        <dbReference type="ARBA" id="ARBA00022515"/>
    </source>
</evidence>
<feature type="zinc finger region" description="CHC2-type" evidence="12 14">
    <location>
        <begin position="40"/>
        <end position="64"/>
    </location>
</feature>
<evidence type="ECO:0000256" key="15">
    <source>
        <dbReference type="SAM" id="MobiDB-lite"/>
    </source>
</evidence>
<evidence type="ECO:0000256" key="7">
    <source>
        <dbReference type="ARBA" id="ARBA00022771"/>
    </source>
</evidence>
<evidence type="ECO:0000256" key="1">
    <source>
        <dbReference type="ARBA" id="ARBA00022478"/>
    </source>
</evidence>
<dbReference type="NCBIfam" id="TIGR01391">
    <property type="entry name" value="dnaG"/>
    <property type="match status" value="1"/>
</dbReference>
<comment type="domain">
    <text evidence="12">Contains an N-terminal zinc-binding domain, a central core domain that contains the primase activity, and a C-terminal DnaB-binding domain.</text>
</comment>
<feature type="domain" description="Toprim" evidence="16">
    <location>
        <begin position="261"/>
        <end position="342"/>
    </location>
</feature>
<dbReference type="Gene3D" id="3.90.580.10">
    <property type="entry name" value="Zinc finger, CHC2-type domain"/>
    <property type="match status" value="1"/>
</dbReference>
<dbReference type="SUPFAM" id="SSF56731">
    <property type="entry name" value="DNA primase core"/>
    <property type="match status" value="1"/>
</dbReference>
<dbReference type="GO" id="GO:0006269">
    <property type="term" value="P:DNA replication, synthesis of primer"/>
    <property type="evidence" value="ECO:0007669"/>
    <property type="project" value="UniProtKB-UniRule"/>
</dbReference>
<evidence type="ECO:0000313" key="17">
    <source>
        <dbReference type="EMBL" id="GBC60076.1"/>
    </source>
</evidence>
<dbReference type="SUPFAM" id="SSF57783">
    <property type="entry name" value="Zinc beta-ribbon"/>
    <property type="match status" value="1"/>
</dbReference>
<keyword evidence="6 12" id="KW-0479">Metal-binding</keyword>
<dbReference type="GO" id="GO:0008270">
    <property type="term" value="F:zinc ion binding"/>
    <property type="evidence" value="ECO:0007669"/>
    <property type="project" value="UniProtKB-UniRule"/>
</dbReference>
<keyword evidence="2 12" id="KW-0639">Primosome</keyword>
<comment type="catalytic activity">
    <reaction evidence="12">
        <text>ssDNA + n NTP = ssDNA/pppN(pN)n-1 hybrid + (n-1) diphosphate.</text>
        <dbReference type="EC" id="2.7.7.101"/>
    </reaction>
</comment>
<comment type="caution">
    <text evidence="17">The sequence shown here is derived from an EMBL/GenBank/DDBJ whole genome shotgun (WGS) entry which is preliminary data.</text>
</comment>